<accession>A0A915D518</accession>
<organism evidence="2 3">
    <name type="scientific">Ditylenchus dipsaci</name>
    <dbReference type="NCBI Taxonomy" id="166011"/>
    <lineage>
        <taxon>Eukaryota</taxon>
        <taxon>Metazoa</taxon>
        <taxon>Ecdysozoa</taxon>
        <taxon>Nematoda</taxon>
        <taxon>Chromadorea</taxon>
        <taxon>Rhabditida</taxon>
        <taxon>Tylenchina</taxon>
        <taxon>Tylenchomorpha</taxon>
        <taxon>Sphaerularioidea</taxon>
        <taxon>Anguinidae</taxon>
        <taxon>Anguininae</taxon>
        <taxon>Ditylenchus</taxon>
    </lineage>
</organism>
<evidence type="ECO:0000313" key="3">
    <source>
        <dbReference type="WBParaSite" id="jg15459"/>
    </source>
</evidence>
<dbReference type="InterPro" id="IPR039989">
    <property type="entry name" value="NUDT9"/>
</dbReference>
<evidence type="ECO:0000313" key="2">
    <source>
        <dbReference type="Proteomes" id="UP000887574"/>
    </source>
</evidence>
<reference evidence="3" key="1">
    <citation type="submission" date="2022-11" db="UniProtKB">
        <authorList>
            <consortium name="WormBaseParasite"/>
        </authorList>
    </citation>
    <scope>IDENTIFICATION</scope>
</reference>
<protein>
    <submittedName>
        <fullName evidence="3">Uncharacterized protein</fullName>
    </submittedName>
</protein>
<feature type="region of interest" description="Disordered" evidence="1">
    <location>
        <begin position="22"/>
        <end position="41"/>
    </location>
</feature>
<dbReference type="PANTHER" id="PTHR13030">
    <property type="entry name" value="NUDIX HYDROLASE"/>
    <property type="match status" value="1"/>
</dbReference>
<sequence length="159" mass="18267">MRDNGEQDACITAIREFLEEVLSMPDDDDHEEASEPKKEKTKEELAVIEKLKPLWENGTLIYQGYVKDHRKYRQRLDGDNCLQFHDKDGLLDNIKFKAGSDAKTVGWVTVEEGMPVELLDDNGLPKVEKNINIFPAHIKLIKLFAEKHGIKTDFLENVD</sequence>
<dbReference type="Proteomes" id="UP000887574">
    <property type="component" value="Unplaced"/>
</dbReference>
<dbReference type="Gene3D" id="3.90.79.10">
    <property type="entry name" value="Nucleoside Triphosphate Pyrophosphohydrolase"/>
    <property type="match status" value="1"/>
</dbReference>
<evidence type="ECO:0000256" key="1">
    <source>
        <dbReference type="SAM" id="MobiDB-lite"/>
    </source>
</evidence>
<keyword evidence="2" id="KW-1185">Reference proteome</keyword>
<name>A0A915D518_9BILA</name>
<dbReference type="WBParaSite" id="jg15459">
    <property type="protein sequence ID" value="jg15459"/>
    <property type="gene ID" value="jg15459"/>
</dbReference>
<dbReference type="AlphaFoldDB" id="A0A915D518"/>
<proteinExistence type="predicted"/>
<dbReference type="PANTHER" id="PTHR13030:SF8">
    <property type="entry name" value="ADP-RIBOSE PYROPHOSPHATASE, MITOCHONDRIAL"/>
    <property type="match status" value="1"/>
</dbReference>
<dbReference type="GO" id="GO:0047631">
    <property type="term" value="F:ADP-ribose diphosphatase activity"/>
    <property type="evidence" value="ECO:0007669"/>
    <property type="project" value="InterPro"/>
</dbReference>